<evidence type="ECO:0000256" key="3">
    <source>
        <dbReference type="ARBA" id="ARBA00022801"/>
    </source>
</evidence>
<keyword evidence="3 6" id="KW-0378">Hydrolase</keyword>
<dbReference type="GO" id="GO:0004045">
    <property type="term" value="F:peptidyl-tRNA hydrolase activity"/>
    <property type="evidence" value="ECO:0007669"/>
    <property type="project" value="UniProtKB-EC"/>
</dbReference>
<dbReference type="STRING" id="984485.A0A1E4RJA6"/>
<comment type="similarity">
    <text evidence="5 7">Belongs to the PTH family.</text>
</comment>
<evidence type="ECO:0000313" key="8">
    <source>
        <dbReference type="EMBL" id="ODV67333.1"/>
    </source>
</evidence>
<protein>
    <recommendedName>
        <fullName evidence="1 6">Peptidyl-tRNA hydrolase</fullName>
        <ecNumber evidence="1 6">3.1.1.29</ecNumber>
    </recommendedName>
</protein>
<dbReference type="Pfam" id="PF01195">
    <property type="entry name" value="Pept_tRNA_hydro"/>
    <property type="match status" value="1"/>
</dbReference>
<dbReference type="OrthoDB" id="1711136at2759"/>
<accession>A0A1E4RJA6</accession>
<organism evidence="8 9">
    <name type="scientific">Hyphopichia burtonii NRRL Y-1933</name>
    <dbReference type="NCBI Taxonomy" id="984485"/>
    <lineage>
        <taxon>Eukaryota</taxon>
        <taxon>Fungi</taxon>
        <taxon>Dikarya</taxon>
        <taxon>Ascomycota</taxon>
        <taxon>Saccharomycotina</taxon>
        <taxon>Pichiomycetes</taxon>
        <taxon>Debaryomycetaceae</taxon>
        <taxon>Hyphopichia</taxon>
    </lineage>
</organism>
<comment type="catalytic activity">
    <reaction evidence="6">
        <text>an N-acyl-L-alpha-aminoacyl-tRNA + H2O = an N-acyl-L-amino acid + a tRNA + H(+)</text>
        <dbReference type="Rhea" id="RHEA:54448"/>
        <dbReference type="Rhea" id="RHEA-COMP:10123"/>
        <dbReference type="Rhea" id="RHEA-COMP:13883"/>
        <dbReference type="ChEBI" id="CHEBI:15377"/>
        <dbReference type="ChEBI" id="CHEBI:15378"/>
        <dbReference type="ChEBI" id="CHEBI:59874"/>
        <dbReference type="ChEBI" id="CHEBI:78442"/>
        <dbReference type="ChEBI" id="CHEBI:138191"/>
        <dbReference type="EC" id="3.1.1.29"/>
    </reaction>
</comment>
<dbReference type="InterPro" id="IPR001328">
    <property type="entry name" value="Pept_tRNA_hydro"/>
</dbReference>
<proteinExistence type="inferred from homology"/>
<evidence type="ECO:0000256" key="4">
    <source>
        <dbReference type="ARBA" id="ARBA00022884"/>
    </source>
</evidence>
<evidence type="ECO:0000256" key="1">
    <source>
        <dbReference type="ARBA" id="ARBA00013260"/>
    </source>
</evidence>
<dbReference type="GO" id="GO:0000049">
    <property type="term" value="F:tRNA binding"/>
    <property type="evidence" value="ECO:0007669"/>
    <property type="project" value="UniProtKB-KW"/>
</dbReference>
<dbReference type="PROSITE" id="PS01196">
    <property type="entry name" value="PEPT_TRNA_HYDROL_2"/>
    <property type="match status" value="1"/>
</dbReference>
<dbReference type="PANTHER" id="PTHR17224:SF1">
    <property type="entry name" value="PEPTIDYL-TRNA HYDROLASE"/>
    <property type="match status" value="1"/>
</dbReference>
<dbReference type="CDD" id="cd00462">
    <property type="entry name" value="PTH"/>
    <property type="match status" value="1"/>
</dbReference>
<dbReference type="EMBL" id="KV454541">
    <property type="protein sequence ID" value="ODV67333.1"/>
    <property type="molecule type" value="Genomic_DNA"/>
</dbReference>
<keyword evidence="4" id="KW-0694">RNA-binding</keyword>
<dbReference type="RefSeq" id="XP_020076400.1">
    <property type="nucleotide sequence ID" value="XM_020221402.1"/>
</dbReference>
<dbReference type="GeneID" id="30995951"/>
<dbReference type="AlphaFoldDB" id="A0A1E4RJA6"/>
<dbReference type="PANTHER" id="PTHR17224">
    <property type="entry name" value="PEPTIDYL-TRNA HYDROLASE"/>
    <property type="match status" value="1"/>
</dbReference>
<dbReference type="Gene3D" id="3.40.50.1470">
    <property type="entry name" value="Peptidyl-tRNA hydrolase"/>
    <property type="match status" value="1"/>
</dbReference>
<name>A0A1E4RJA6_9ASCO</name>
<dbReference type="PROSITE" id="PS01195">
    <property type="entry name" value="PEPT_TRNA_HYDROL_1"/>
    <property type="match status" value="1"/>
</dbReference>
<dbReference type="SUPFAM" id="SSF53178">
    <property type="entry name" value="Peptidyl-tRNA hydrolase-like"/>
    <property type="match status" value="1"/>
</dbReference>
<evidence type="ECO:0000256" key="2">
    <source>
        <dbReference type="ARBA" id="ARBA00022555"/>
    </source>
</evidence>
<dbReference type="InterPro" id="IPR018171">
    <property type="entry name" value="Pept_tRNA_hydro_CS"/>
</dbReference>
<evidence type="ECO:0000256" key="5">
    <source>
        <dbReference type="ARBA" id="ARBA00038063"/>
    </source>
</evidence>
<evidence type="ECO:0000313" key="9">
    <source>
        <dbReference type="Proteomes" id="UP000095085"/>
    </source>
</evidence>
<reference evidence="9" key="1">
    <citation type="submission" date="2016-05" db="EMBL/GenBank/DDBJ databases">
        <title>Comparative genomics of biotechnologically important yeasts.</title>
        <authorList>
            <consortium name="DOE Joint Genome Institute"/>
            <person name="Riley R."/>
            <person name="Haridas S."/>
            <person name="Wolfe K.H."/>
            <person name="Lopes M.R."/>
            <person name="Hittinger C.T."/>
            <person name="Goker M."/>
            <person name="Salamov A."/>
            <person name="Wisecaver J."/>
            <person name="Long T.M."/>
            <person name="Aerts A.L."/>
            <person name="Barry K."/>
            <person name="Choi C."/>
            <person name="Clum A."/>
            <person name="Coughlan A.Y."/>
            <person name="Deshpande S."/>
            <person name="Douglass A.P."/>
            <person name="Hanson S.J."/>
            <person name="Klenk H.-P."/>
            <person name="Labutti K."/>
            <person name="Lapidus A."/>
            <person name="Lindquist E."/>
            <person name="Lipzen A."/>
            <person name="Meier-Kolthoff J.P."/>
            <person name="Ohm R.A."/>
            <person name="Otillar R.P."/>
            <person name="Pangilinan J."/>
            <person name="Peng Y."/>
            <person name="Rokas A."/>
            <person name="Rosa C.A."/>
            <person name="Scheuner C."/>
            <person name="Sibirny A.A."/>
            <person name="Slot J.C."/>
            <person name="Stielow J.B."/>
            <person name="Sun H."/>
            <person name="Kurtzman C.P."/>
            <person name="Blackwell M."/>
            <person name="Grigoriev I.V."/>
            <person name="Jeffries T.W."/>
        </authorList>
    </citation>
    <scope>NUCLEOTIDE SEQUENCE [LARGE SCALE GENOMIC DNA]</scope>
    <source>
        <strain evidence="9">NRRL Y-1933</strain>
    </source>
</reference>
<keyword evidence="9" id="KW-1185">Reference proteome</keyword>
<sequence>MVASIANPEPKYKGTRHNVGSYILDRIVTQEWQEFKPFESHANLPHGIYSTSVETESKRANLFFFKSIYLFMNLQGRPIAETWSNFSRVQLTKYSPALVIIHDELQIPLGKIQIRRQNTSARGHNGLRSINESMGMGYTKIGIGIGKPKNTTHEKGVADYVLSSFTQDELMCLASNVVPQVTSILDEMASGKHVFEVFDPQTDSKRKKS</sequence>
<dbReference type="NCBIfam" id="TIGR00447">
    <property type="entry name" value="pth"/>
    <property type="match status" value="1"/>
</dbReference>
<keyword evidence="2" id="KW-0820">tRNA-binding</keyword>
<dbReference type="InterPro" id="IPR036416">
    <property type="entry name" value="Pept_tRNA_hydro_sf"/>
</dbReference>
<evidence type="ECO:0000256" key="7">
    <source>
        <dbReference type="RuleBase" id="RU004320"/>
    </source>
</evidence>
<gene>
    <name evidence="8" type="ORF">HYPBUDRAFT_153163</name>
</gene>
<dbReference type="Proteomes" id="UP000095085">
    <property type="component" value="Unassembled WGS sequence"/>
</dbReference>
<dbReference type="EC" id="3.1.1.29" evidence="1 6"/>
<evidence type="ECO:0000256" key="6">
    <source>
        <dbReference type="RuleBase" id="RU000673"/>
    </source>
</evidence>